<evidence type="ECO:0000259" key="9">
    <source>
        <dbReference type="PROSITE" id="PS50090"/>
    </source>
</evidence>
<dbReference type="PANTHER" id="PTHR44042">
    <property type="entry name" value="DUPLICATED HOMEODOMAIN-LIKE SUPERFAMILY PROTEIN-RELATED"/>
    <property type="match status" value="1"/>
</dbReference>
<evidence type="ECO:0000256" key="6">
    <source>
        <dbReference type="ARBA" id="ARBA00068153"/>
    </source>
</evidence>
<evidence type="ECO:0000256" key="5">
    <source>
        <dbReference type="ARBA" id="ARBA00023242"/>
    </source>
</evidence>
<organism evidence="12 13">
    <name type="scientific">Ensete ventricosum</name>
    <name type="common">Abyssinian banana</name>
    <name type="synonym">Musa ensete</name>
    <dbReference type="NCBI Taxonomy" id="4639"/>
    <lineage>
        <taxon>Eukaryota</taxon>
        <taxon>Viridiplantae</taxon>
        <taxon>Streptophyta</taxon>
        <taxon>Embryophyta</taxon>
        <taxon>Tracheophyta</taxon>
        <taxon>Spermatophyta</taxon>
        <taxon>Magnoliopsida</taxon>
        <taxon>Liliopsida</taxon>
        <taxon>Zingiberales</taxon>
        <taxon>Musaceae</taxon>
        <taxon>Ensete</taxon>
    </lineage>
</organism>
<evidence type="ECO:0000256" key="8">
    <source>
        <dbReference type="SAM" id="MobiDB-lite"/>
    </source>
</evidence>
<keyword evidence="5" id="KW-0539">Nucleus</keyword>
<feature type="domain" description="Myb-like" evidence="9">
    <location>
        <begin position="105"/>
        <end position="157"/>
    </location>
</feature>
<dbReference type="PROSITE" id="PS51293">
    <property type="entry name" value="SANT"/>
    <property type="match status" value="1"/>
</dbReference>
<comment type="subcellular location">
    <subcellularLocation>
        <location evidence="1">Nucleus</location>
    </subcellularLocation>
</comment>
<dbReference type="PROSITE" id="PS50090">
    <property type="entry name" value="MYB_LIKE"/>
    <property type="match status" value="2"/>
</dbReference>
<gene>
    <name evidence="12" type="ORF">OPV22_007691</name>
</gene>
<dbReference type="InterPro" id="IPR006447">
    <property type="entry name" value="Myb_dom_plants"/>
</dbReference>
<dbReference type="PANTHER" id="PTHR44042:SF67">
    <property type="entry name" value="MYB-LIKE PROTEIN I"/>
    <property type="match status" value="1"/>
</dbReference>
<evidence type="ECO:0000259" key="11">
    <source>
        <dbReference type="PROSITE" id="PS51294"/>
    </source>
</evidence>
<dbReference type="Pfam" id="PF23082">
    <property type="entry name" value="Myb_DNA-binding_2"/>
    <property type="match status" value="1"/>
</dbReference>
<proteinExistence type="predicted"/>
<evidence type="ECO:0000256" key="1">
    <source>
        <dbReference type="ARBA" id="ARBA00004123"/>
    </source>
</evidence>
<name>A0AAV8RV14_ENSVE</name>
<dbReference type="InterPro" id="IPR017884">
    <property type="entry name" value="SANT_dom"/>
</dbReference>
<dbReference type="GO" id="GO:0003677">
    <property type="term" value="F:DNA binding"/>
    <property type="evidence" value="ECO:0007669"/>
    <property type="project" value="UniProtKB-KW"/>
</dbReference>
<keyword evidence="2" id="KW-0805">Transcription regulation</keyword>
<dbReference type="EMBL" id="JAQQAF010000002">
    <property type="protein sequence ID" value="KAJ8506805.1"/>
    <property type="molecule type" value="Genomic_DNA"/>
</dbReference>
<dbReference type="Pfam" id="PF00249">
    <property type="entry name" value="Myb_DNA-binding"/>
    <property type="match status" value="1"/>
</dbReference>
<evidence type="ECO:0000256" key="2">
    <source>
        <dbReference type="ARBA" id="ARBA00023015"/>
    </source>
</evidence>
<dbReference type="SMART" id="SM00717">
    <property type="entry name" value="SANT"/>
    <property type="match status" value="2"/>
</dbReference>
<dbReference type="FunFam" id="1.10.10.60:FF:000009">
    <property type="entry name" value="transcription factor MYB1R1"/>
    <property type="match status" value="1"/>
</dbReference>
<dbReference type="InterPro" id="IPR017930">
    <property type="entry name" value="Myb_dom"/>
</dbReference>
<evidence type="ECO:0000259" key="10">
    <source>
        <dbReference type="PROSITE" id="PS51293"/>
    </source>
</evidence>
<dbReference type="SUPFAM" id="SSF46689">
    <property type="entry name" value="Homeodomain-like"/>
    <property type="match status" value="2"/>
</dbReference>
<dbReference type="GO" id="GO:0005634">
    <property type="term" value="C:nucleus"/>
    <property type="evidence" value="ECO:0007669"/>
    <property type="project" value="UniProtKB-SubCell"/>
</dbReference>
<keyword evidence="4" id="KW-0804">Transcription</keyword>
<dbReference type="Proteomes" id="UP001222027">
    <property type="component" value="Unassembled WGS sequence"/>
</dbReference>
<keyword evidence="3" id="KW-0238">DNA-binding</keyword>
<dbReference type="FunFam" id="1.10.10.60:FF:000154">
    <property type="entry name" value="Transcription factor SRM1"/>
    <property type="match status" value="1"/>
</dbReference>
<evidence type="ECO:0000313" key="12">
    <source>
        <dbReference type="EMBL" id="KAJ8506805.1"/>
    </source>
</evidence>
<sequence>MGDGDLVSMLGRRAAEAPRAWTREEDKLFERALVVFPDGTRDRWSAIAAQLPGWSAAEAWERYQVLVQDCHMIDRGMVELPDIWGDIGDEAEGSPGQPVARGRGEERRRRVPWSEEEHRLFLEGLAKYGKGDWRNISRWVVRTRTPTQVASHAQKFFIRQSRSRETRRKSIHDITNHDAALPNATTPLIRACYASNHKSTTSISNGPTQYVKQAIEMVSQA</sequence>
<evidence type="ECO:0000256" key="7">
    <source>
        <dbReference type="ARBA" id="ARBA00076145"/>
    </source>
</evidence>
<evidence type="ECO:0000313" key="13">
    <source>
        <dbReference type="Proteomes" id="UP001222027"/>
    </source>
</evidence>
<dbReference type="GO" id="GO:0009744">
    <property type="term" value="P:response to sucrose"/>
    <property type="evidence" value="ECO:0007669"/>
    <property type="project" value="UniProtKB-ARBA"/>
</dbReference>
<dbReference type="GO" id="GO:0009739">
    <property type="term" value="P:response to gibberellin"/>
    <property type="evidence" value="ECO:0007669"/>
    <property type="project" value="UniProtKB-ARBA"/>
</dbReference>
<keyword evidence="13" id="KW-1185">Reference proteome</keyword>
<feature type="domain" description="SANT" evidence="10">
    <location>
        <begin position="113"/>
        <end position="161"/>
    </location>
</feature>
<dbReference type="NCBIfam" id="TIGR01557">
    <property type="entry name" value="myb_SHAQKYF"/>
    <property type="match status" value="1"/>
</dbReference>
<comment type="caution">
    <text evidence="12">The sequence shown here is derived from an EMBL/GenBank/DDBJ whole genome shotgun (WGS) entry which is preliminary data.</text>
</comment>
<dbReference type="InterPro" id="IPR009057">
    <property type="entry name" value="Homeodomain-like_sf"/>
</dbReference>
<reference evidence="12 13" key="1">
    <citation type="submission" date="2022-12" db="EMBL/GenBank/DDBJ databases">
        <title>Chromosome-scale assembly of the Ensete ventricosum genome.</title>
        <authorList>
            <person name="Dussert Y."/>
            <person name="Stocks J."/>
            <person name="Wendawek A."/>
            <person name="Woldeyes F."/>
            <person name="Nichols R.A."/>
            <person name="Borrell J.S."/>
        </authorList>
    </citation>
    <scope>NUCLEOTIDE SEQUENCE [LARGE SCALE GENOMIC DNA]</scope>
    <source>
        <strain evidence="13">cv. Maze</strain>
        <tissue evidence="12">Seeds</tissue>
    </source>
</reference>
<dbReference type="PROSITE" id="PS51294">
    <property type="entry name" value="HTH_MYB"/>
    <property type="match status" value="1"/>
</dbReference>
<feature type="region of interest" description="Disordered" evidence="8">
    <location>
        <begin position="87"/>
        <end position="108"/>
    </location>
</feature>
<accession>A0AAV8RV14</accession>
<dbReference type="Gene3D" id="1.10.10.60">
    <property type="entry name" value="Homeodomain-like"/>
    <property type="match status" value="2"/>
</dbReference>
<feature type="domain" description="Myb-like" evidence="9">
    <location>
        <begin position="13"/>
        <end position="67"/>
    </location>
</feature>
<evidence type="ECO:0000256" key="4">
    <source>
        <dbReference type="ARBA" id="ARBA00023163"/>
    </source>
</evidence>
<evidence type="ECO:0000256" key="3">
    <source>
        <dbReference type="ARBA" id="ARBA00023125"/>
    </source>
</evidence>
<protein>
    <recommendedName>
        <fullName evidence="6">Transcription factor MYBS1</fullName>
    </recommendedName>
    <alternativeName>
        <fullName evidence="7">Myb-related protein S1</fullName>
    </alternativeName>
</protein>
<dbReference type="AlphaFoldDB" id="A0AAV8RV14"/>
<dbReference type="InterPro" id="IPR001005">
    <property type="entry name" value="SANT/Myb"/>
</dbReference>
<feature type="domain" description="HTH myb-type" evidence="11">
    <location>
        <begin position="105"/>
        <end position="161"/>
    </location>
</feature>
<dbReference type="CDD" id="cd00167">
    <property type="entry name" value="SANT"/>
    <property type="match status" value="2"/>
</dbReference>